<keyword evidence="2" id="KW-1003">Cell membrane</keyword>
<evidence type="ECO:0000256" key="6">
    <source>
        <dbReference type="ARBA" id="ARBA00023136"/>
    </source>
</evidence>
<gene>
    <name evidence="11" type="ORF">ACFOHL_14780</name>
</gene>
<proteinExistence type="predicted"/>
<evidence type="ECO:0000256" key="4">
    <source>
        <dbReference type="ARBA" id="ARBA00022692"/>
    </source>
</evidence>
<dbReference type="CDD" id="cd11386">
    <property type="entry name" value="MCP_signal"/>
    <property type="match status" value="1"/>
</dbReference>
<reference evidence="12" key="1">
    <citation type="journal article" date="2019" name="Int. J. Syst. Evol. Microbiol.">
        <title>The Global Catalogue of Microorganisms (GCM) 10K type strain sequencing project: providing services to taxonomists for standard genome sequencing and annotation.</title>
        <authorList>
            <consortium name="The Broad Institute Genomics Platform"/>
            <consortium name="The Broad Institute Genome Sequencing Center for Infectious Disease"/>
            <person name="Wu L."/>
            <person name="Ma J."/>
        </authorList>
    </citation>
    <scope>NUCLEOTIDE SEQUENCE [LARGE SCALE GENOMIC DNA]</scope>
    <source>
        <strain evidence="12">KCTC 52473</strain>
    </source>
</reference>
<keyword evidence="5 9" id="KW-1133">Transmembrane helix</keyword>
<keyword evidence="4 9" id="KW-0812">Transmembrane</keyword>
<comment type="caution">
    <text evidence="11">The sequence shown here is derived from an EMBL/GenBank/DDBJ whole genome shotgun (WGS) entry which is preliminary data.</text>
</comment>
<evidence type="ECO:0000256" key="9">
    <source>
        <dbReference type="SAM" id="Phobius"/>
    </source>
</evidence>
<evidence type="ECO:0000256" key="8">
    <source>
        <dbReference type="PROSITE-ProRule" id="PRU00284"/>
    </source>
</evidence>
<dbReference type="RefSeq" id="WP_376921014.1">
    <property type="nucleotide sequence ID" value="NZ_JBHRSW010000039.1"/>
</dbReference>
<evidence type="ECO:0000256" key="1">
    <source>
        <dbReference type="ARBA" id="ARBA00004651"/>
    </source>
</evidence>
<dbReference type="InterPro" id="IPR004089">
    <property type="entry name" value="MCPsignal_dom"/>
</dbReference>
<evidence type="ECO:0000313" key="12">
    <source>
        <dbReference type="Proteomes" id="UP001595478"/>
    </source>
</evidence>
<organism evidence="11 12">
    <name type="scientific">Agaribacter flavus</name>
    <dbReference type="NCBI Taxonomy" id="1902781"/>
    <lineage>
        <taxon>Bacteria</taxon>
        <taxon>Pseudomonadati</taxon>
        <taxon>Pseudomonadota</taxon>
        <taxon>Gammaproteobacteria</taxon>
        <taxon>Alteromonadales</taxon>
        <taxon>Alteromonadaceae</taxon>
        <taxon>Agaribacter</taxon>
    </lineage>
</organism>
<accession>A0ABV7FVL4</accession>
<dbReference type="PROSITE" id="PS50111">
    <property type="entry name" value="CHEMOTAXIS_TRANSDUC_2"/>
    <property type="match status" value="1"/>
</dbReference>
<keyword evidence="6 9" id="KW-0472">Membrane</keyword>
<sequence length="627" mass="67404">MTAKAKILASITALLSIIVISMATISFINFRSNSLENHSQSLTNSANLIASSVEQNMGRYFTTLNLVASLLPIDASGSIDVDSTVEKLISTQSELASLNAYVGLKSGVTYSAVKKGVIPDFNAKSLGREWYTRVFGGESAIITTPYKSAAGNLIMAVGVPVVRDGQTVAVLCVNIALDTLSNFISELSPNNQVYTTRGDGFVLSSQRGGDIGKNIFEMLPTYQQYKNETNSEHEYVFEEQELFVISSTLEQLNWKVWAWDYKENITAPSRENLVLTFSIAVSLILASLAITYFIVIKLMYLPIGGEPSEIESTVATIAKGNLAAREANASDTGIFSEILTMAASLRTMVSAINHSAKEITKGSDSMSGSTQNVADRACEQMEMLEKTKVAMDEMAITINEIAKNASKASDVANETSDHAAKGGVVVDNMNVSLDTLLGTIDKVVAVTKRLEEETQSIGSILDVIDSISEQTNLLALNAAIEAARAGEHGRGFAVVADEVRNLATKTKESTSEIQSMIGKLQSESSNSSSLMTVIINDANNTKEQSSAVNASLSSIQASISDILDMNLQTATAAEEQSHVAKEINQTISSTRDLAEITQQISIETKEESAHLTTVAQNLKDSVVIFKF</sequence>
<feature type="domain" description="Methyl-accepting transducer" evidence="10">
    <location>
        <begin position="355"/>
        <end position="591"/>
    </location>
</feature>
<evidence type="ECO:0000256" key="5">
    <source>
        <dbReference type="ARBA" id="ARBA00022989"/>
    </source>
</evidence>
<protein>
    <submittedName>
        <fullName evidence="11">Methyl-accepting chemotaxis protein</fullName>
    </submittedName>
</protein>
<evidence type="ECO:0000259" key="10">
    <source>
        <dbReference type="PROSITE" id="PS50111"/>
    </source>
</evidence>
<dbReference type="CDD" id="cd18773">
    <property type="entry name" value="PDC1_HK_sensor"/>
    <property type="match status" value="1"/>
</dbReference>
<comment type="subcellular location">
    <subcellularLocation>
        <location evidence="1">Cell membrane</location>
        <topology evidence="1">Multi-pass membrane protein</topology>
    </subcellularLocation>
</comment>
<dbReference type="PANTHER" id="PTHR32089">
    <property type="entry name" value="METHYL-ACCEPTING CHEMOTAXIS PROTEIN MCPB"/>
    <property type="match status" value="1"/>
</dbReference>
<dbReference type="Gene3D" id="1.10.287.950">
    <property type="entry name" value="Methyl-accepting chemotaxis protein"/>
    <property type="match status" value="1"/>
</dbReference>
<keyword evidence="12" id="KW-1185">Reference proteome</keyword>
<feature type="transmembrane region" description="Helical" evidence="9">
    <location>
        <begin position="273"/>
        <end position="295"/>
    </location>
</feature>
<dbReference type="Proteomes" id="UP001595478">
    <property type="component" value="Unassembled WGS sequence"/>
</dbReference>
<evidence type="ECO:0000256" key="3">
    <source>
        <dbReference type="ARBA" id="ARBA00022500"/>
    </source>
</evidence>
<dbReference type="InterPro" id="IPR033479">
    <property type="entry name" value="dCache_1"/>
</dbReference>
<dbReference type="Pfam" id="PF00015">
    <property type="entry name" value="MCPsignal"/>
    <property type="match status" value="1"/>
</dbReference>
<evidence type="ECO:0000313" key="11">
    <source>
        <dbReference type="EMBL" id="MFC3122887.1"/>
    </source>
</evidence>
<name>A0ABV7FVL4_9ALTE</name>
<keyword evidence="3" id="KW-0145">Chemotaxis</keyword>
<evidence type="ECO:0000256" key="7">
    <source>
        <dbReference type="ARBA" id="ARBA00023224"/>
    </source>
</evidence>
<dbReference type="Gene3D" id="3.30.450.20">
    <property type="entry name" value="PAS domain"/>
    <property type="match status" value="2"/>
</dbReference>
<dbReference type="EMBL" id="JBHRSW010000039">
    <property type="protein sequence ID" value="MFC3122887.1"/>
    <property type="molecule type" value="Genomic_DNA"/>
</dbReference>
<keyword evidence="7 8" id="KW-0807">Transducer</keyword>
<dbReference type="SUPFAM" id="SSF58104">
    <property type="entry name" value="Methyl-accepting chemotaxis protein (MCP) signaling domain"/>
    <property type="match status" value="1"/>
</dbReference>
<dbReference type="SMART" id="SM00283">
    <property type="entry name" value="MA"/>
    <property type="match status" value="1"/>
</dbReference>
<dbReference type="PANTHER" id="PTHR32089:SF65">
    <property type="entry name" value="CHEMOTAXIS SIGNAL TRANSDUCTION SYSTEM METHYL ACCEPTING SENSORY TRANSDUCER"/>
    <property type="match status" value="1"/>
</dbReference>
<evidence type="ECO:0000256" key="2">
    <source>
        <dbReference type="ARBA" id="ARBA00022475"/>
    </source>
</evidence>
<dbReference type="Pfam" id="PF02743">
    <property type="entry name" value="dCache_1"/>
    <property type="match status" value="1"/>
</dbReference>